<dbReference type="PROSITE" id="PS50937">
    <property type="entry name" value="HTH_MERR_2"/>
    <property type="match status" value="1"/>
</dbReference>
<feature type="domain" description="HTH merR-type" evidence="6">
    <location>
        <begin position="1"/>
        <end position="71"/>
    </location>
</feature>
<accession>A0A1W5ZTD8</accession>
<dbReference type="SMART" id="SM00422">
    <property type="entry name" value="HTH_MERR"/>
    <property type="match status" value="1"/>
</dbReference>
<evidence type="ECO:0000256" key="4">
    <source>
        <dbReference type="ARBA" id="ARBA00023163"/>
    </source>
</evidence>
<dbReference type="Gene3D" id="1.10.1660.10">
    <property type="match status" value="1"/>
</dbReference>
<keyword evidence="5" id="KW-0175">Coiled coil</keyword>
<evidence type="ECO:0000256" key="5">
    <source>
        <dbReference type="SAM" id="Coils"/>
    </source>
</evidence>
<keyword evidence="2" id="KW-0805">Transcription regulation</keyword>
<dbReference type="SUPFAM" id="SSF46955">
    <property type="entry name" value="Putative DNA-binding domain"/>
    <property type="match status" value="1"/>
</dbReference>
<evidence type="ECO:0000256" key="3">
    <source>
        <dbReference type="ARBA" id="ARBA00023125"/>
    </source>
</evidence>
<dbReference type="PANTHER" id="PTHR30204">
    <property type="entry name" value="REDOX-CYCLING DRUG-SENSING TRANSCRIPTIONAL ACTIVATOR SOXR"/>
    <property type="match status" value="1"/>
</dbReference>
<dbReference type="KEGG" id="hmn:HM131_06795"/>
<dbReference type="InterPro" id="IPR047057">
    <property type="entry name" value="MerR_fam"/>
</dbReference>
<evidence type="ECO:0000256" key="2">
    <source>
        <dbReference type="ARBA" id="ARBA00023015"/>
    </source>
</evidence>
<reference evidence="7 8" key="1">
    <citation type="submission" date="2017-04" db="EMBL/GenBank/DDBJ databases">
        <title>The whole genome sequencing and assembly of Halobacillus mangrovi strain.</title>
        <authorList>
            <person name="Lee S.-J."/>
            <person name="Park M.-K."/>
            <person name="Kim J.-Y."/>
            <person name="Lee Y.-J."/>
            <person name="Yi H."/>
            <person name="Bahn Y.-S."/>
            <person name="Kim J.F."/>
            <person name="Lee D.-W."/>
        </authorList>
    </citation>
    <scope>NUCLEOTIDE SEQUENCE [LARGE SCALE GENOMIC DNA]</scope>
    <source>
        <strain evidence="7 8">KTB 131</strain>
    </source>
</reference>
<dbReference type="GO" id="GO:0003700">
    <property type="term" value="F:DNA-binding transcription factor activity"/>
    <property type="evidence" value="ECO:0007669"/>
    <property type="project" value="InterPro"/>
</dbReference>
<gene>
    <name evidence="7" type="ORF">HM131_06795</name>
</gene>
<protein>
    <submittedName>
        <fullName evidence="7">MerR family transcriptional regulator</fullName>
    </submittedName>
</protein>
<dbReference type="EMBL" id="CP020772">
    <property type="protein sequence ID" value="ARI76558.1"/>
    <property type="molecule type" value="Genomic_DNA"/>
</dbReference>
<evidence type="ECO:0000313" key="8">
    <source>
        <dbReference type="Proteomes" id="UP000192527"/>
    </source>
</evidence>
<dbReference type="InterPro" id="IPR009061">
    <property type="entry name" value="DNA-bd_dom_put_sf"/>
</dbReference>
<feature type="coiled-coil region" evidence="5">
    <location>
        <begin position="96"/>
        <end position="123"/>
    </location>
</feature>
<dbReference type="AlphaFoldDB" id="A0A1W5ZTD8"/>
<dbReference type="Pfam" id="PF13411">
    <property type="entry name" value="MerR_1"/>
    <property type="match status" value="1"/>
</dbReference>
<dbReference type="InterPro" id="IPR000551">
    <property type="entry name" value="MerR-type_HTH_dom"/>
</dbReference>
<dbReference type="GO" id="GO:0003677">
    <property type="term" value="F:DNA binding"/>
    <property type="evidence" value="ECO:0007669"/>
    <property type="project" value="UniProtKB-KW"/>
</dbReference>
<proteinExistence type="predicted"/>
<dbReference type="PANTHER" id="PTHR30204:SF69">
    <property type="entry name" value="MERR-FAMILY TRANSCRIPTIONAL REGULATOR"/>
    <property type="match status" value="1"/>
</dbReference>
<dbReference type="Proteomes" id="UP000192527">
    <property type="component" value="Chromosome"/>
</dbReference>
<dbReference type="STRING" id="402384.HM131_06795"/>
<keyword evidence="4" id="KW-0804">Transcription</keyword>
<organism evidence="7 8">
    <name type="scientific">Halobacillus mangrovi</name>
    <dbReference type="NCBI Taxonomy" id="402384"/>
    <lineage>
        <taxon>Bacteria</taxon>
        <taxon>Bacillati</taxon>
        <taxon>Bacillota</taxon>
        <taxon>Bacilli</taxon>
        <taxon>Bacillales</taxon>
        <taxon>Bacillaceae</taxon>
        <taxon>Halobacillus</taxon>
    </lineage>
</organism>
<dbReference type="RefSeq" id="WP_085029037.1">
    <property type="nucleotide sequence ID" value="NZ_CP020772.1"/>
</dbReference>
<evidence type="ECO:0000256" key="1">
    <source>
        <dbReference type="ARBA" id="ARBA00022491"/>
    </source>
</evidence>
<keyword evidence="3" id="KW-0238">DNA-binding</keyword>
<keyword evidence="1" id="KW-0678">Repressor</keyword>
<sequence length="129" mass="15260">MADFLSIAEVAEHFDVSQRTIRYYEEIGLIDPPRQNKRRIFSPADMTRLSLVFRGKKYGFQLDEIKDMVELFEKDPSGVKQLERTIGYGKKKMLEVDARIRELEQLKAEMNDWLNKFEEELIKRKGDSL</sequence>
<dbReference type="OrthoDB" id="9791488at2"/>
<keyword evidence="8" id="KW-1185">Reference proteome</keyword>
<evidence type="ECO:0000313" key="7">
    <source>
        <dbReference type="EMBL" id="ARI76558.1"/>
    </source>
</evidence>
<name>A0A1W5ZTD8_9BACI</name>
<evidence type="ECO:0000259" key="6">
    <source>
        <dbReference type="PROSITE" id="PS50937"/>
    </source>
</evidence>